<evidence type="ECO:0000256" key="3">
    <source>
        <dbReference type="ARBA" id="ARBA00022630"/>
    </source>
</evidence>
<dbReference type="GO" id="GO:0044205">
    <property type="term" value="P:'de novo' UMP biosynthetic process"/>
    <property type="evidence" value="ECO:0007669"/>
    <property type="project" value="UniProtKB-UniPathway"/>
</dbReference>
<dbReference type="SUPFAM" id="SSF51395">
    <property type="entry name" value="FMN-linked oxidoreductases"/>
    <property type="match status" value="1"/>
</dbReference>
<dbReference type="Pfam" id="PF01180">
    <property type="entry name" value="DHO_dh"/>
    <property type="match status" value="1"/>
</dbReference>
<dbReference type="InterPro" id="IPR012135">
    <property type="entry name" value="Dihydroorotate_DH_1_2"/>
</dbReference>
<evidence type="ECO:0000313" key="9">
    <source>
        <dbReference type="Proteomes" id="UP000516093"/>
    </source>
</evidence>
<dbReference type="EMBL" id="CP060784">
    <property type="protein sequence ID" value="QNP53669.1"/>
    <property type="molecule type" value="Genomic_DNA"/>
</dbReference>
<keyword evidence="4" id="KW-0288">FMN</keyword>
<keyword evidence="3" id="KW-0285">Flavoprotein</keyword>
<comment type="cofactor">
    <cofactor evidence="1">
        <name>FMN</name>
        <dbReference type="ChEBI" id="CHEBI:58210"/>
    </cofactor>
</comment>
<keyword evidence="5" id="KW-0665">Pyrimidine biosynthesis</keyword>
<evidence type="ECO:0000256" key="2">
    <source>
        <dbReference type="ARBA" id="ARBA00004725"/>
    </source>
</evidence>
<name>A0A7H0GZF3_9BACT</name>
<dbReference type="InterPro" id="IPR050074">
    <property type="entry name" value="DHO_dehydrogenase"/>
</dbReference>
<proteinExistence type="predicted"/>
<evidence type="ECO:0000256" key="6">
    <source>
        <dbReference type="ARBA" id="ARBA00023002"/>
    </source>
</evidence>
<dbReference type="PANTHER" id="PTHR48109">
    <property type="entry name" value="DIHYDROOROTATE DEHYDROGENASE (QUINONE), MITOCHONDRIAL-RELATED"/>
    <property type="match status" value="1"/>
</dbReference>
<organism evidence="8 9">
    <name type="scientific">Hymenobacter qilianensis</name>
    <dbReference type="NCBI Taxonomy" id="1385715"/>
    <lineage>
        <taxon>Bacteria</taxon>
        <taxon>Pseudomonadati</taxon>
        <taxon>Bacteroidota</taxon>
        <taxon>Cytophagia</taxon>
        <taxon>Cytophagales</taxon>
        <taxon>Hymenobacteraceae</taxon>
        <taxon>Hymenobacter</taxon>
    </lineage>
</organism>
<dbReference type="RefSeq" id="WP_187733878.1">
    <property type="nucleotide sequence ID" value="NZ_BMFN01000001.1"/>
</dbReference>
<evidence type="ECO:0000256" key="5">
    <source>
        <dbReference type="ARBA" id="ARBA00022975"/>
    </source>
</evidence>
<evidence type="ECO:0000313" key="8">
    <source>
        <dbReference type="EMBL" id="QNP53669.1"/>
    </source>
</evidence>
<gene>
    <name evidence="8" type="ORF">H9L05_09055</name>
</gene>
<dbReference type="GO" id="GO:0004152">
    <property type="term" value="F:dihydroorotate dehydrogenase activity"/>
    <property type="evidence" value="ECO:0007669"/>
    <property type="project" value="InterPro"/>
</dbReference>
<dbReference type="PIRSF" id="PIRSF000164">
    <property type="entry name" value="DHO_oxidase"/>
    <property type="match status" value="1"/>
</dbReference>
<dbReference type="Gene3D" id="3.20.20.70">
    <property type="entry name" value="Aldolase class I"/>
    <property type="match status" value="1"/>
</dbReference>
<dbReference type="GO" id="GO:0005737">
    <property type="term" value="C:cytoplasm"/>
    <property type="evidence" value="ECO:0007669"/>
    <property type="project" value="InterPro"/>
</dbReference>
<comment type="pathway">
    <text evidence="2">Pyrimidine metabolism; UMP biosynthesis via de novo pathway.</text>
</comment>
<reference evidence="8 9" key="1">
    <citation type="submission" date="2020-08" db="EMBL/GenBank/DDBJ databases">
        <title>Genome sequence of Hymenobacter qilianensis JCM 19763T.</title>
        <authorList>
            <person name="Hyun D.-W."/>
            <person name="Bae J.-W."/>
        </authorList>
    </citation>
    <scope>NUCLEOTIDE SEQUENCE [LARGE SCALE GENOMIC DNA]</scope>
    <source>
        <strain evidence="8 9">JCM 19763</strain>
    </source>
</reference>
<dbReference type="InterPro" id="IPR005720">
    <property type="entry name" value="Dihydroorotate_DH_cat"/>
</dbReference>
<dbReference type="InterPro" id="IPR013785">
    <property type="entry name" value="Aldolase_TIM"/>
</dbReference>
<feature type="domain" description="Dihydroorotate dehydrogenase catalytic" evidence="7">
    <location>
        <begin position="7"/>
        <end position="261"/>
    </location>
</feature>
<dbReference type="Proteomes" id="UP000516093">
    <property type="component" value="Chromosome"/>
</dbReference>
<keyword evidence="9" id="KW-1185">Reference proteome</keyword>
<dbReference type="AlphaFoldDB" id="A0A7H0GZF3"/>
<sequence length="293" mass="31311">MQLGAVTLQNPICLAAASWHLDGPGYERLGAIFTRTVTMEPKPGLYEQGIWQVADQTLLNATNMRTENAEILVQEHLPNLLRYGVPVLVSITAPGIPGFRKIARFLKREAGGQIAGVEVYITCTDTAKGAEITPKFVRDATEAVRNELGPEAIIVVKLPPWPDFIRGLALGAQEGGASALAACNTLKGLHLPDDASAAPLIGGLSGEALRPVALRCVYELAQDARIKLPIFGTGGIFTSNHVTDYLRVGANAVQIASGEWLEPGLTARLAEECANDSQNAARELSRANLVSRR</sequence>
<evidence type="ECO:0000259" key="7">
    <source>
        <dbReference type="Pfam" id="PF01180"/>
    </source>
</evidence>
<dbReference type="UniPathway" id="UPA00070"/>
<dbReference type="KEGG" id="hqi:H9L05_09055"/>
<protein>
    <recommendedName>
        <fullName evidence="7">Dihydroorotate dehydrogenase catalytic domain-containing protein</fullName>
    </recommendedName>
</protein>
<evidence type="ECO:0000256" key="1">
    <source>
        <dbReference type="ARBA" id="ARBA00001917"/>
    </source>
</evidence>
<keyword evidence="6" id="KW-0560">Oxidoreductase</keyword>
<accession>A0A7H0GZF3</accession>
<evidence type="ECO:0000256" key="4">
    <source>
        <dbReference type="ARBA" id="ARBA00022643"/>
    </source>
</evidence>